<reference evidence="1" key="2">
    <citation type="submission" date="2020-09" db="EMBL/GenBank/DDBJ databases">
        <authorList>
            <person name="Sun Q."/>
            <person name="Zhou Y."/>
        </authorList>
    </citation>
    <scope>NUCLEOTIDE SEQUENCE</scope>
    <source>
        <strain evidence="1">CGMCC 4.5737</strain>
    </source>
</reference>
<dbReference type="Pfam" id="PF14114">
    <property type="entry name" value="DUF4286"/>
    <property type="match status" value="1"/>
</dbReference>
<evidence type="ECO:0008006" key="3">
    <source>
        <dbReference type="Google" id="ProtNLM"/>
    </source>
</evidence>
<accession>A0A8J3C862</accession>
<evidence type="ECO:0000313" key="1">
    <source>
        <dbReference type="EMBL" id="GGM52856.1"/>
    </source>
</evidence>
<dbReference type="AlphaFoldDB" id="A0A8J3C862"/>
<dbReference type="InterPro" id="IPR025563">
    <property type="entry name" value="DUF4286"/>
</dbReference>
<name>A0A8J3C862_9PSEU</name>
<reference evidence="1" key="1">
    <citation type="journal article" date="2014" name="Int. J. Syst. Evol. Microbiol.">
        <title>Complete genome sequence of Corynebacterium casei LMG S-19264T (=DSM 44701T), isolated from a smear-ripened cheese.</title>
        <authorList>
            <consortium name="US DOE Joint Genome Institute (JGI-PGF)"/>
            <person name="Walter F."/>
            <person name="Albersmeier A."/>
            <person name="Kalinowski J."/>
            <person name="Ruckert C."/>
        </authorList>
    </citation>
    <scope>NUCLEOTIDE SEQUENCE</scope>
    <source>
        <strain evidence="1">CGMCC 4.5737</strain>
    </source>
</reference>
<evidence type="ECO:0000313" key="2">
    <source>
        <dbReference type="Proteomes" id="UP000637578"/>
    </source>
</evidence>
<dbReference type="Proteomes" id="UP000637578">
    <property type="component" value="Unassembled WGS sequence"/>
</dbReference>
<dbReference type="InterPro" id="IPR011008">
    <property type="entry name" value="Dimeric_a/b-barrel"/>
</dbReference>
<keyword evidence="2" id="KW-1185">Reference proteome</keyword>
<proteinExistence type="predicted"/>
<dbReference type="EMBL" id="BMMK01000009">
    <property type="protein sequence ID" value="GGM52856.1"/>
    <property type="molecule type" value="Genomic_DNA"/>
</dbReference>
<dbReference type="RefSeq" id="WP_189057087.1">
    <property type="nucleotide sequence ID" value="NZ_BMMK01000009.1"/>
</dbReference>
<dbReference type="SUPFAM" id="SSF54909">
    <property type="entry name" value="Dimeric alpha+beta barrel"/>
    <property type="match status" value="1"/>
</dbReference>
<protein>
    <recommendedName>
        <fullName evidence="3">DUF4286 domain-containing protein</fullName>
    </recommendedName>
</protein>
<gene>
    <name evidence="1" type="ORF">GCM10012275_24800</name>
</gene>
<organism evidence="1 2">
    <name type="scientific">Longimycelium tulufanense</name>
    <dbReference type="NCBI Taxonomy" id="907463"/>
    <lineage>
        <taxon>Bacteria</taxon>
        <taxon>Bacillati</taxon>
        <taxon>Actinomycetota</taxon>
        <taxon>Actinomycetes</taxon>
        <taxon>Pseudonocardiales</taxon>
        <taxon>Pseudonocardiaceae</taxon>
        <taxon>Longimycelium</taxon>
    </lineage>
</organism>
<sequence>MIVYSVRATFDDDSMRDAFLSWLCSGHAAAVVEAGALDAEVLVHEDGSTEARYHFADRAAFDAYLAGPAERLRAETTEKFRLGENVRLTREISEVAYRLDDRR</sequence>
<comment type="caution">
    <text evidence="1">The sequence shown here is derived from an EMBL/GenBank/DDBJ whole genome shotgun (WGS) entry which is preliminary data.</text>
</comment>